<proteinExistence type="predicted"/>
<protein>
    <submittedName>
        <fullName evidence="1">Uncharacterized protein</fullName>
    </submittedName>
</protein>
<dbReference type="EMBL" id="JBAWSY010000001">
    <property type="protein sequence ID" value="MEI4768473.1"/>
    <property type="molecule type" value="Genomic_DNA"/>
</dbReference>
<reference evidence="1 2" key="1">
    <citation type="submission" date="2024-01" db="EMBL/GenBank/DDBJ databases">
        <title>Seven novel Bacillus-like species.</title>
        <authorList>
            <person name="Liu G."/>
        </authorList>
    </citation>
    <scope>NUCLEOTIDE SEQUENCE [LARGE SCALE GENOMIC DNA]</scope>
    <source>
        <strain evidence="1 2">FJAT-51614</strain>
    </source>
</reference>
<organism evidence="1 2">
    <name type="scientific">Psychrobacillus mangrovi</name>
    <dbReference type="NCBI Taxonomy" id="3117745"/>
    <lineage>
        <taxon>Bacteria</taxon>
        <taxon>Bacillati</taxon>
        <taxon>Bacillota</taxon>
        <taxon>Bacilli</taxon>
        <taxon>Bacillales</taxon>
        <taxon>Bacillaceae</taxon>
        <taxon>Psychrobacillus</taxon>
    </lineage>
</organism>
<accession>A0ABU8F0E3</accession>
<sequence>MENNIELISENRHLLRSNARLLFEILKNNTQSVINSLSRKEMNVIYSINSYATKFDIRGLKLSVKNNPELLVRKDIEYYLNEDAKTLLTGLSVLNNSK</sequence>
<evidence type="ECO:0000313" key="2">
    <source>
        <dbReference type="Proteomes" id="UP001364890"/>
    </source>
</evidence>
<gene>
    <name evidence="1" type="ORF">WAX74_02235</name>
</gene>
<name>A0ABU8F0E3_9BACI</name>
<evidence type="ECO:0000313" key="1">
    <source>
        <dbReference type="EMBL" id="MEI4768473.1"/>
    </source>
</evidence>
<dbReference type="Proteomes" id="UP001364890">
    <property type="component" value="Unassembled WGS sequence"/>
</dbReference>
<keyword evidence="2" id="KW-1185">Reference proteome</keyword>
<dbReference type="RefSeq" id="WP_336496022.1">
    <property type="nucleotide sequence ID" value="NZ_JBAWSY010000001.1"/>
</dbReference>
<comment type="caution">
    <text evidence="1">The sequence shown here is derived from an EMBL/GenBank/DDBJ whole genome shotgun (WGS) entry which is preliminary data.</text>
</comment>